<dbReference type="SUPFAM" id="SSF50151">
    <property type="entry name" value="SacY-like RNA-binding domain"/>
    <property type="match status" value="1"/>
</dbReference>
<dbReference type="EMBL" id="BKBI01000012">
    <property type="protein sequence ID" value="GEQ36252.1"/>
    <property type="molecule type" value="Genomic_DNA"/>
</dbReference>
<evidence type="ECO:0000256" key="1">
    <source>
        <dbReference type="ARBA" id="ARBA00022737"/>
    </source>
</evidence>
<feature type="domain" description="PRD" evidence="2">
    <location>
        <begin position="171"/>
        <end position="281"/>
    </location>
</feature>
<dbReference type="InterPro" id="IPR036650">
    <property type="entry name" value="CAT_RNA-bd_dom_sf"/>
</dbReference>
<evidence type="ECO:0000313" key="3">
    <source>
        <dbReference type="EMBL" id="GEQ36252.1"/>
    </source>
</evidence>
<dbReference type="Pfam" id="PF00874">
    <property type="entry name" value="PRD"/>
    <property type="match status" value="2"/>
</dbReference>
<organism evidence="3 4">
    <name type="scientific">Marinilactibacillus psychrotolerans</name>
    <dbReference type="NCBI Taxonomy" id="191770"/>
    <lineage>
        <taxon>Bacteria</taxon>
        <taxon>Bacillati</taxon>
        <taxon>Bacillota</taxon>
        <taxon>Bacilli</taxon>
        <taxon>Lactobacillales</taxon>
        <taxon>Carnobacteriaceae</taxon>
        <taxon>Marinilactibacillus</taxon>
    </lineage>
</organism>
<reference evidence="3" key="1">
    <citation type="submission" date="2019-08" db="EMBL/GenBank/DDBJ databases">
        <title>Marinilactibacillus psychrotolerans M13-2T whole genome sequencing project.</title>
        <authorList>
            <person name="Ishikawa M."/>
            <person name="Suzuki T."/>
            <person name="Matsutani M."/>
        </authorList>
    </citation>
    <scope>NUCLEOTIDE SEQUENCE</scope>
    <source>
        <strain evidence="3">M13-2T</strain>
    </source>
</reference>
<dbReference type="GO" id="GO:0006355">
    <property type="term" value="P:regulation of DNA-templated transcription"/>
    <property type="evidence" value="ECO:0007669"/>
    <property type="project" value="InterPro"/>
</dbReference>
<evidence type="ECO:0000313" key="4">
    <source>
        <dbReference type="Proteomes" id="UP000887127"/>
    </source>
</evidence>
<dbReference type="AlphaFoldDB" id="A0AAV3WX53"/>
<name>A0AAV3WX53_9LACT</name>
<evidence type="ECO:0000259" key="2">
    <source>
        <dbReference type="PROSITE" id="PS51372"/>
    </source>
</evidence>
<dbReference type="InterPro" id="IPR004341">
    <property type="entry name" value="CAT_RNA-bd_dom"/>
</dbReference>
<protein>
    <submittedName>
        <fullName evidence="3">Transcriptional antiterminator</fullName>
    </submittedName>
</protein>
<dbReference type="SMART" id="SM01061">
    <property type="entry name" value="CAT_RBD"/>
    <property type="match status" value="1"/>
</dbReference>
<feature type="domain" description="PRD" evidence="2">
    <location>
        <begin position="65"/>
        <end position="170"/>
    </location>
</feature>
<dbReference type="PROSITE" id="PS51372">
    <property type="entry name" value="PRD_2"/>
    <property type="match status" value="2"/>
</dbReference>
<dbReference type="RefSeq" id="WP_091762193.1">
    <property type="nucleotide sequence ID" value="NZ_BJVX01000011.1"/>
</dbReference>
<dbReference type="SUPFAM" id="SSF63520">
    <property type="entry name" value="PTS-regulatory domain, PRD"/>
    <property type="match status" value="2"/>
</dbReference>
<accession>A0AAV3WX53</accession>
<dbReference type="GO" id="GO:0003723">
    <property type="term" value="F:RNA binding"/>
    <property type="evidence" value="ECO:0007669"/>
    <property type="project" value="InterPro"/>
</dbReference>
<dbReference type="PANTHER" id="PTHR30185:SF15">
    <property type="entry name" value="CRYPTIC BETA-GLUCOSIDE BGL OPERON ANTITERMINATOR"/>
    <property type="match status" value="1"/>
</dbReference>
<sequence length="282" mass="32835">MSRIKKVLNTSVVLIEKDGKEIVVFGKGIGFGAKPGEVIDETRVDQVFFSAENTRMQQVLELLSNIPEIYLTMVQEIVQYSKGRLDTELQQSIYFTLMDHLHFAVERARKGLNISNRVYWEVKSYYPKEFNVGEYARNLVNQQLDVELPEEESANIAFHLINAQNPEKGHADSMRTAKILGSIVSLVRYNLKTSLQTDSIHYNRFITHVKFFVERYLSDKLMEEKDEELFEQISTLYPEAMNIAFKIKEYMQEVHQKPVPKDELTYLAVHINRLLKYSELSK</sequence>
<dbReference type="InterPro" id="IPR050661">
    <property type="entry name" value="BglG_antiterminators"/>
</dbReference>
<dbReference type="Pfam" id="PF03123">
    <property type="entry name" value="CAT_RBD"/>
    <property type="match status" value="1"/>
</dbReference>
<dbReference type="Proteomes" id="UP000887127">
    <property type="component" value="Unassembled WGS sequence"/>
</dbReference>
<dbReference type="InterPro" id="IPR011608">
    <property type="entry name" value="PRD"/>
</dbReference>
<dbReference type="PANTHER" id="PTHR30185">
    <property type="entry name" value="CRYPTIC BETA-GLUCOSIDE BGL OPERON ANTITERMINATOR"/>
    <property type="match status" value="1"/>
</dbReference>
<proteinExistence type="predicted"/>
<dbReference type="GeneID" id="96911627"/>
<keyword evidence="1" id="KW-0677">Repeat</keyword>
<comment type="caution">
    <text evidence="3">The sequence shown here is derived from an EMBL/GenBank/DDBJ whole genome shotgun (WGS) entry which is preliminary data.</text>
</comment>
<dbReference type="Gene3D" id="2.30.24.10">
    <property type="entry name" value="CAT RNA-binding domain"/>
    <property type="match status" value="1"/>
</dbReference>
<dbReference type="InterPro" id="IPR036634">
    <property type="entry name" value="PRD_sf"/>
</dbReference>
<dbReference type="Gene3D" id="1.10.1790.10">
    <property type="entry name" value="PRD domain"/>
    <property type="match status" value="2"/>
</dbReference>
<gene>
    <name evidence="3" type="ORF">M132T_17600</name>
</gene>